<dbReference type="Gene3D" id="3.10.100.10">
    <property type="entry name" value="Mannose-Binding Protein A, subunit A"/>
    <property type="match status" value="2"/>
</dbReference>
<keyword evidence="7" id="KW-1015">Disulfide bond</keyword>
<dbReference type="EMBL" id="KE682741">
    <property type="protein sequence ID" value="ERE66184.1"/>
    <property type="molecule type" value="Genomic_DNA"/>
</dbReference>
<evidence type="ECO:0000256" key="3">
    <source>
        <dbReference type="ARBA" id="ARBA00022734"/>
    </source>
</evidence>
<evidence type="ECO:0000256" key="1">
    <source>
        <dbReference type="ARBA" id="ARBA00004606"/>
    </source>
</evidence>
<dbReference type="CDD" id="cd03593">
    <property type="entry name" value="CLECT_NK_receptors_like"/>
    <property type="match status" value="2"/>
</dbReference>
<dbReference type="InterPro" id="IPR051527">
    <property type="entry name" value="KLR_subfamily_B"/>
</dbReference>
<dbReference type="Pfam" id="PF00059">
    <property type="entry name" value="Lectin_C"/>
    <property type="match status" value="2"/>
</dbReference>
<keyword evidence="2 8" id="KW-0812">Transmembrane</keyword>
<dbReference type="PANTHER" id="PTHR46784:SF3">
    <property type="entry name" value="KILLER CELL LECTIN-LIKE RECEPTOR SUBFAMILY B MEMBER 1F"/>
    <property type="match status" value="1"/>
</dbReference>
<dbReference type="InterPro" id="IPR033992">
    <property type="entry name" value="NKR-like_CTLD"/>
</dbReference>
<dbReference type="GO" id="GO:0009986">
    <property type="term" value="C:cell surface"/>
    <property type="evidence" value="ECO:0007669"/>
    <property type="project" value="TreeGrafter"/>
</dbReference>
<dbReference type="AlphaFoldDB" id="A0A061I1T0"/>
<keyword evidence="3 10" id="KW-0430">Lectin</keyword>
<feature type="transmembrane region" description="Helical" evidence="8">
    <location>
        <begin position="302"/>
        <end position="323"/>
    </location>
</feature>
<dbReference type="SMART" id="SM00034">
    <property type="entry name" value="CLECT"/>
    <property type="match status" value="2"/>
</dbReference>
<feature type="domain" description="C-type lectin" evidence="9">
    <location>
        <begin position="122"/>
        <end position="232"/>
    </location>
</feature>
<gene>
    <name evidence="10" type="ORF">H671_8g19635</name>
</gene>
<keyword evidence="10" id="KW-0675">Receptor</keyword>
<accession>A0A061I1T0</accession>
<dbReference type="InterPro" id="IPR001304">
    <property type="entry name" value="C-type_lectin-like"/>
</dbReference>
<name>A0A061I1T0_CRIGR</name>
<evidence type="ECO:0000313" key="11">
    <source>
        <dbReference type="Proteomes" id="UP000030759"/>
    </source>
</evidence>
<evidence type="ECO:0000256" key="6">
    <source>
        <dbReference type="ARBA" id="ARBA00023136"/>
    </source>
</evidence>
<dbReference type="InterPro" id="IPR016187">
    <property type="entry name" value="CTDL_fold"/>
</dbReference>
<evidence type="ECO:0000256" key="2">
    <source>
        <dbReference type="ARBA" id="ARBA00022692"/>
    </source>
</evidence>
<feature type="domain" description="C-type lectin" evidence="9">
    <location>
        <begin position="358"/>
        <end position="468"/>
    </location>
</feature>
<dbReference type="SUPFAM" id="SSF56436">
    <property type="entry name" value="C-type lectin-like"/>
    <property type="match status" value="2"/>
</dbReference>
<organism evidence="10 11">
    <name type="scientific">Cricetulus griseus</name>
    <name type="common">Chinese hamster</name>
    <name type="synonym">Cricetulus barabensis griseus</name>
    <dbReference type="NCBI Taxonomy" id="10029"/>
    <lineage>
        <taxon>Eukaryota</taxon>
        <taxon>Metazoa</taxon>
        <taxon>Chordata</taxon>
        <taxon>Craniata</taxon>
        <taxon>Vertebrata</taxon>
        <taxon>Euteleostomi</taxon>
        <taxon>Mammalia</taxon>
        <taxon>Eutheria</taxon>
        <taxon>Euarchontoglires</taxon>
        <taxon>Glires</taxon>
        <taxon>Rodentia</taxon>
        <taxon>Myomorpha</taxon>
        <taxon>Muroidea</taxon>
        <taxon>Cricetidae</taxon>
        <taxon>Cricetinae</taxon>
        <taxon>Cricetulus</taxon>
    </lineage>
</organism>
<dbReference type="PANTHER" id="PTHR46784">
    <property type="entry name" value="KILLER CELL LECTIN-LIKE RECEPTOR SUBFAMILY B MEMBER 1"/>
    <property type="match status" value="1"/>
</dbReference>
<keyword evidence="5 8" id="KW-1133">Transmembrane helix</keyword>
<dbReference type="GO" id="GO:0030246">
    <property type="term" value="F:carbohydrate binding"/>
    <property type="evidence" value="ECO:0007669"/>
    <property type="project" value="UniProtKB-KW"/>
</dbReference>
<dbReference type="InterPro" id="IPR016186">
    <property type="entry name" value="C-type_lectin-like/link_sf"/>
</dbReference>
<keyword evidence="4" id="KW-0735">Signal-anchor</keyword>
<comment type="subcellular location">
    <subcellularLocation>
        <location evidence="1">Membrane</location>
        <topology evidence="1">Single-pass type II membrane protein</topology>
    </subcellularLocation>
</comment>
<evidence type="ECO:0000313" key="10">
    <source>
        <dbReference type="EMBL" id="ERE66184.1"/>
    </source>
</evidence>
<dbReference type="Proteomes" id="UP000030759">
    <property type="component" value="Unassembled WGS sequence"/>
</dbReference>
<evidence type="ECO:0000256" key="7">
    <source>
        <dbReference type="ARBA" id="ARBA00023157"/>
    </source>
</evidence>
<evidence type="ECO:0000259" key="9">
    <source>
        <dbReference type="PROSITE" id="PS50041"/>
    </source>
</evidence>
<dbReference type="PROSITE" id="PS50041">
    <property type="entry name" value="C_TYPE_LECTIN_2"/>
    <property type="match status" value="2"/>
</dbReference>
<feature type="transmembrane region" description="Helical" evidence="8">
    <location>
        <begin position="67"/>
        <end position="87"/>
    </location>
</feature>
<proteinExistence type="predicted"/>
<protein>
    <submittedName>
        <fullName evidence="10">Killer cell lectin-like receptor subfamily B member 1F-like protein</fullName>
    </submittedName>
</protein>
<dbReference type="GO" id="GO:0038023">
    <property type="term" value="F:signaling receptor activity"/>
    <property type="evidence" value="ECO:0007669"/>
    <property type="project" value="TreeGrafter"/>
</dbReference>
<dbReference type="GO" id="GO:0042269">
    <property type="term" value="P:regulation of natural killer cell mediated cytotoxicity"/>
    <property type="evidence" value="ECO:0007669"/>
    <property type="project" value="TreeGrafter"/>
</dbReference>
<evidence type="ECO:0000256" key="4">
    <source>
        <dbReference type="ARBA" id="ARBA00022968"/>
    </source>
</evidence>
<sequence>MCEGTVARGILPPKPLQSCLSEIDSSVLCIVVGGSPEVNSQLLLFDIVTSTCRCPHWHRLALKLSCAGLILLVLSLTGLSVSVGFLVQKPPIEKCSAAAQENRTEPKGRSAMLTCPGDWHSYRDKCLFISQTYGNWSEGLADCSMKEATLLFIEDEEELKFIQDFLKSKEHQFFIGINYVPAEKTWKWINGSILNPDLLQVTGKAKEDSCGVISKTEVFSETCSADNRWVCQKKLKHQLSFRPTEPVTVHSSHLVSTMDSSRVYGNVKTFRTPEYKPESPSSLPSGACRCPHWHQLALKLRCAGLILLFLSLIGLSVLVRFLVQNPPIAKYCVSTQENRTEPTGGSTMLMCPRDWHSYRDKCLFISQSSGPWSEGLTDCSVKEATLLFIEDEEELKFIQDLLKSKEYQFFIGLNYVPAKKMWKWINGSILNPDLLQVTGKAKEDSCGVISKTEVFSETCFADNRWICQKK</sequence>
<evidence type="ECO:0000256" key="8">
    <source>
        <dbReference type="SAM" id="Phobius"/>
    </source>
</evidence>
<dbReference type="GO" id="GO:0005886">
    <property type="term" value="C:plasma membrane"/>
    <property type="evidence" value="ECO:0007669"/>
    <property type="project" value="TreeGrafter"/>
</dbReference>
<evidence type="ECO:0000256" key="5">
    <source>
        <dbReference type="ARBA" id="ARBA00022989"/>
    </source>
</evidence>
<keyword evidence="6 8" id="KW-0472">Membrane</keyword>
<reference evidence="11" key="1">
    <citation type="journal article" date="2013" name="Nat. Biotechnol.">
        <title>Chinese hamster genome sequenced from sorted chromosomes.</title>
        <authorList>
            <person name="Brinkrolf K."/>
            <person name="Rupp O."/>
            <person name="Laux H."/>
            <person name="Kollin F."/>
            <person name="Ernst W."/>
            <person name="Linke B."/>
            <person name="Kofler R."/>
            <person name="Romand S."/>
            <person name="Hesse F."/>
            <person name="Budach W.E."/>
            <person name="Galosy S."/>
            <person name="Muller D."/>
            <person name="Noll T."/>
            <person name="Wienberg J."/>
            <person name="Jostock T."/>
            <person name="Leonard M."/>
            <person name="Grillari J."/>
            <person name="Tauch A."/>
            <person name="Goesmann A."/>
            <person name="Helk B."/>
            <person name="Mott J.E."/>
            <person name="Puhler A."/>
            <person name="Borth N."/>
        </authorList>
    </citation>
    <scope>NUCLEOTIDE SEQUENCE [LARGE SCALE GENOMIC DNA]</scope>
    <source>
        <strain evidence="11">17A/GY</strain>
    </source>
</reference>